<feature type="domain" description="Fibronectin type-III" evidence="9">
    <location>
        <begin position="1326"/>
        <end position="1439"/>
    </location>
</feature>
<feature type="compositionally biased region" description="Acidic residues" evidence="8">
    <location>
        <begin position="911"/>
        <end position="920"/>
    </location>
</feature>
<dbReference type="Gene3D" id="2.60.40.10">
    <property type="entry name" value="Immunoglobulins"/>
    <property type="match status" value="2"/>
</dbReference>
<evidence type="ECO:0000256" key="3">
    <source>
        <dbReference type="ARBA" id="ARBA00022553"/>
    </source>
</evidence>
<dbReference type="GO" id="GO:0006338">
    <property type="term" value="P:chromatin remodeling"/>
    <property type="evidence" value="ECO:0007669"/>
    <property type="project" value="TreeGrafter"/>
</dbReference>
<dbReference type="FunFam" id="2.120.10.80:FF:000008">
    <property type="entry name" value="host cell factor 1 isoform X1"/>
    <property type="match status" value="1"/>
</dbReference>
<protein>
    <submittedName>
        <fullName evidence="10">CSON003130 protein</fullName>
    </submittedName>
</protein>
<feature type="domain" description="Fibronectin type-III" evidence="9">
    <location>
        <begin position="1219"/>
        <end position="1324"/>
    </location>
</feature>
<dbReference type="InterPro" id="IPR003961">
    <property type="entry name" value="FN3_dom"/>
</dbReference>
<dbReference type="PANTHER" id="PTHR46003">
    <property type="entry name" value="HOST CELL FACTOR"/>
    <property type="match status" value="1"/>
</dbReference>
<keyword evidence="5" id="KW-0068">Autocatalytic cleavage</keyword>
<keyword evidence="2" id="KW-0880">Kelch repeat</keyword>
<feature type="region of interest" description="Disordered" evidence="8">
    <location>
        <begin position="1"/>
        <end position="26"/>
    </location>
</feature>
<comment type="subcellular location">
    <subcellularLocation>
        <location evidence="1">Nucleus</location>
    </subcellularLocation>
</comment>
<feature type="region of interest" description="Disordered" evidence="8">
    <location>
        <begin position="954"/>
        <end position="993"/>
    </location>
</feature>
<proteinExistence type="predicted"/>
<dbReference type="InterPro" id="IPR036116">
    <property type="entry name" value="FN3_sf"/>
</dbReference>
<keyword evidence="7" id="KW-0131">Cell cycle</keyword>
<feature type="region of interest" description="Disordered" evidence="8">
    <location>
        <begin position="1450"/>
        <end position="1483"/>
    </location>
</feature>
<feature type="compositionally biased region" description="Basic and acidic residues" evidence="8">
    <location>
        <begin position="1103"/>
        <end position="1116"/>
    </location>
</feature>
<dbReference type="InterPro" id="IPR043536">
    <property type="entry name" value="HCF1/2"/>
</dbReference>
<keyword evidence="6" id="KW-0539">Nucleus</keyword>
<feature type="compositionally biased region" description="Polar residues" evidence="8">
    <location>
        <begin position="974"/>
        <end position="983"/>
    </location>
</feature>
<evidence type="ECO:0000256" key="7">
    <source>
        <dbReference type="ARBA" id="ARBA00023306"/>
    </source>
</evidence>
<dbReference type="InterPro" id="IPR013783">
    <property type="entry name" value="Ig-like_fold"/>
</dbReference>
<dbReference type="FunFam" id="2.120.10.80:FF:000015">
    <property type="entry name" value="host cell factor 1 isoform X1"/>
    <property type="match status" value="1"/>
</dbReference>
<dbReference type="Gene3D" id="6.10.250.2590">
    <property type="match status" value="1"/>
</dbReference>
<dbReference type="GO" id="GO:0003713">
    <property type="term" value="F:transcription coactivator activity"/>
    <property type="evidence" value="ECO:0007669"/>
    <property type="project" value="TreeGrafter"/>
</dbReference>
<dbReference type="GO" id="GO:0035097">
    <property type="term" value="C:histone methyltransferase complex"/>
    <property type="evidence" value="ECO:0007669"/>
    <property type="project" value="TreeGrafter"/>
</dbReference>
<dbReference type="Pfam" id="PF13854">
    <property type="entry name" value="Kelch_HCF"/>
    <property type="match status" value="1"/>
</dbReference>
<gene>
    <name evidence="10" type="primary">CSON003130</name>
</gene>
<feature type="region of interest" description="Disordered" evidence="8">
    <location>
        <begin position="1091"/>
        <end position="1130"/>
    </location>
</feature>
<accession>A0A336LSF8</accession>
<evidence type="ECO:0000256" key="2">
    <source>
        <dbReference type="ARBA" id="ARBA00022441"/>
    </source>
</evidence>
<feature type="region of interest" description="Disordered" evidence="8">
    <location>
        <begin position="1029"/>
        <end position="1060"/>
    </location>
</feature>
<feature type="compositionally biased region" description="Low complexity" evidence="8">
    <location>
        <begin position="1465"/>
        <end position="1483"/>
    </location>
</feature>
<dbReference type="InterPro" id="IPR015915">
    <property type="entry name" value="Kelch-typ_b-propeller"/>
</dbReference>
<feature type="region of interest" description="Disordered" evidence="8">
    <location>
        <begin position="884"/>
        <end position="922"/>
    </location>
</feature>
<evidence type="ECO:0000256" key="5">
    <source>
        <dbReference type="ARBA" id="ARBA00022813"/>
    </source>
</evidence>
<name>A0A336LSF8_CULSO</name>
<reference evidence="10" key="1">
    <citation type="submission" date="2018-07" db="EMBL/GenBank/DDBJ databases">
        <authorList>
            <person name="Quirk P.G."/>
            <person name="Krulwich T.A."/>
        </authorList>
    </citation>
    <scope>NUCLEOTIDE SEQUENCE</scope>
</reference>
<dbReference type="EMBL" id="UFQT01000154">
    <property type="protein sequence ID" value="SSX20952.1"/>
    <property type="molecule type" value="Genomic_DNA"/>
</dbReference>
<sequence>MEQALSPLKWKKITGSTGPQPRPRHGHRAVNIKELMVVFGGGNEGIVDELHVYNTASNQWYVPATKGDVPPGCAAYGFVVDGTRIFVFGGMVEYGKYSNELYELQATKWEWKKLSPKPPDNGPPPCPRLGHSFTLVGDKIYLFGGLANESDDPKNNIPKYLNDLYTLTIKNNQLAWEIPKTYGASPPPRESHTAVAYVDKKSKKSMLVIYGGMSGCRLGDLWLLDTNTMIWTRPSTEGPIPLPRSLHSSTLVGHRMYVFGGWVPLVLDDMKTAAHEKEWKCTNTLACLNLETMTWEDILLDESEENTPRARAGHCAVGIHSRLYVWSGRDGYRKAWNNQVRVCCKDLWYLEVEPPSQSTKVQLVRASTNSLELCWAATPTASHYILEVQKIPTPPPTPTPAQPVVQALPQGIEEATSPVAVGQVRKQIQARKPSITTVVSPSINNITPTAAASTQQIINQSGNMIISQQTPTQIQRGATMAKVQTKPTIQQKPQTITAVVSSPSQVQQNVRVLTSTPQQQQVGNTAIRVLSSNQTVRLATQPTVSGTMIRTTQGTIQTVQAGQQMMQTATANVGGKQVIIQKPMTFNTSGNQPHFVTLVKTSKGMTVQTVPQTVNVVQKPGGSQQQQIQVQQGTQILHTQGGQMINTSGTANKTAVVSGNVVKLMPSGGVGNKQILVKNSNMIQMGKTIQNVQGKPTIVITNKAGQQIRTNQQIIVVTTTPQIRTMQNSGGIVTSASGNIVNLQSTQVLNTVSSANVIQQGGQQVKMIRGLQSNTGKPITLTVPMGVQGAKMQQTQSFMPQKTLTIGGKALTVQLASAGGPKTVTILPAGQSGHINTAGGQQQKKIIVVPQGKFIQQGQQIKTVQVSSASGQIMQVQDVTGQMDPNSIDINDMIEQTDGPNDIRSKRYENSDESDSEEETFISRKSLLKRKRIFVNKRDMFKAKRRVKPRYIRLGLFGGAPSPPSEETPTTQTANENPETNEYQETKSDQVTPEEALEALEQSDAGISAGETTADQSSIVQTDDSTNITLHLSGTDTSEAPNLMPPQETETSQIKEEDEQKFDTEMTDAQDIESNISASTLYKPKEDETGVVVLKQEQSTTKTELDEKKPEVKTETDQPEPEGLGPSETETEAANILTTIKSGELIANQQQCFDLLNQFENSTQAMDSSTLIQKMEVDTGKINTTTDEVKPDDASSNFLVSDDDMFKHFVSSGPLDALASAALQASTNQQMQTSTVVKKPTTPTQSNIVGIFKTLTHTVSNFIDYDEWNCSMFPNMNSDNLPDLSKKRRINLEPGKAYRFRIAAINAVGRGEWSEPAPFKTCFPGFPGAPSAIKISKSADGAHLSWEAPPSTEGDILEYSVYLAVKPQNAQKEKTPPSQLAFIRVYCGPNNQCNVQNNSLQSAHIDYTSKPAIIFRIAARNDKGYGPATQVRWLQDPQTAKSISVNNKRVMDKTATGTVKRTKVSQQQSLQQSPQQQQQQFLQ</sequence>
<dbReference type="PANTHER" id="PTHR46003:SF1">
    <property type="entry name" value="HOST CELL FACTOR"/>
    <property type="match status" value="1"/>
</dbReference>
<evidence type="ECO:0000313" key="10">
    <source>
        <dbReference type="EMBL" id="SSX20952.1"/>
    </source>
</evidence>
<dbReference type="PROSITE" id="PS50853">
    <property type="entry name" value="FN3"/>
    <property type="match status" value="2"/>
</dbReference>
<keyword evidence="3" id="KW-0597">Phosphoprotein</keyword>
<evidence type="ECO:0000259" key="9">
    <source>
        <dbReference type="PROSITE" id="PS50853"/>
    </source>
</evidence>
<feature type="compositionally biased region" description="Basic and acidic residues" evidence="8">
    <location>
        <begin position="901"/>
        <end position="910"/>
    </location>
</feature>
<dbReference type="SUPFAM" id="SSF49265">
    <property type="entry name" value="Fibronectin type III"/>
    <property type="match status" value="1"/>
</dbReference>
<dbReference type="SUPFAM" id="SSF117281">
    <property type="entry name" value="Kelch motif"/>
    <property type="match status" value="1"/>
</dbReference>
<evidence type="ECO:0000256" key="6">
    <source>
        <dbReference type="ARBA" id="ARBA00023242"/>
    </source>
</evidence>
<organism evidence="10">
    <name type="scientific">Culicoides sonorensis</name>
    <name type="common">Biting midge</name>
    <dbReference type="NCBI Taxonomy" id="179676"/>
    <lineage>
        <taxon>Eukaryota</taxon>
        <taxon>Metazoa</taxon>
        <taxon>Ecdysozoa</taxon>
        <taxon>Arthropoda</taxon>
        <taxon>Hexapoda</taxon>
        <taxon>Insecta</taxon>
        <taxon>Pterygota</taxon>
        <taxon>Neoptera</taxon>
        <taxon>Endopterygota</taxon>
        <taxon>Diptera</taxon>
        <taxon>Nematocera</taxon>
        <taxon>Chironomoidea</taxon>
        <taxon>Ceratopogonidae</taxon>
        <taxon>Ceratopogoninae</taxon>
        <taxon>Culicoides</taxon>
        <taxon>Monoculicoides</taxon>
    </lineage>
</organism>
<evidence type="ECO:0000256" key="4">
    <source>
        <dbReference type="ARBA" id="ARBA00022737"/>
    </source>
</evidence>
<dbReference type="VEuPathDB" id="VectorBase:CSON003130"/>
<dbReference type="Gene3D" id="2.120.10.80">
    <property type="entry name" value="Kelch-type beta propeller"/>
    <property type="match status" value="2"/>
</dbReference>
<dbReference type="InterPro" id="IPR059124">
    <property type="entry name" value="Kelch_HCF"/>
</dbReference>
<evidence type="ECO:0000256" key="8">
    <source>
        <dbReference type="SAM" id="MobiDB-lite"/>
    </source>
</evidence>
<dbReference type="OMA" id="PTTEREW"/>
<feature type="compositionally biased region" description="Polar residues" evidence="8">
    <location>
        <begin position="1029"/>
        <end position="1040"/>
    </location>
</feature>
<keyword evidence="4" id="KW-0677">Repeat</keyword>
<evidence type="ECO:0000256" key="1">
    <source>
        <dbReference type="ARBA" id="ARBA00004123"/>
    </source>
</evidence>
<dbReference type="CDD" id="cd00063">
    <property type="entry name" value="FN3"/>
    <property type="match status" value="2"/>
</dbReference>